<feature type="compositionally biased region" description="Basic and acidic residues" evidence="1">
    <location>
        <begin position="185"/>
        <end position="196"/>
    </location>
</feature>
<comment type="caution">
    <text evidence="2">The sequence shown here is derived from an EMBL/GenBank/DDBJ whole genome shotgun (WGS) entry which is preliminary data.</text>
</comment>
<protein>
    <submittedName>
        <fullName evidence="2">Uncharacterized protein</fullName>
    </submittedName>
</protein>
<dbReference type="Proteomes" id="UP000032254">
    <property type="component" value="Unassembled WGS sequence"/>
</dbReference>
<proteinExistence type="predicted"/>
<evidence type="ECO:0000256" key="1">
    <source>
        <dbReference type="SAM" id="MobiDB-lite"/>
    </source>
</evidence>
<feature type="region of interest" description="Disordered" evidence="1">
    <location>
        <begin position="115"/>
        <end position="221"/>
    </location>
</feature>
<name>A0A0D0X0C3_9ACTN</name>
<keyword evidence="3" id="KW-1185">Reference proteome</keyword>
<evidence type="ECO:0000313" key="3">
    <source>
        <dbReference type="Proteomes" id="UP000032254"/>
    </source>
</evidence>
<feature type="compositionally biased region" description="Low complexity" evidence="1">
    <location>
        <begin position="131"/>
        <end position="142"/>
    </location>
</feature>
<evidence type="ECO:0000313" key="2">
    <source>
        <dbReference type="EMBL" id="KIR64606.1"/>
    </source>
</evidence>
<reference evidence="2 3" key="1">
    <citation type="submission" date="2015-01" db="EMBL/GenBank/DDBJ databases">
        <title>Sequencing and annotation of Micromonospora carbonacea strain JXNU-1 genome.</title>
        <authorList>
            <person name="Long Z."/>
            <person name="Huang Y."/>
            <person name="Jiang Y."/>
        </authorList>
    </citation>
    <scope>NUCLEOTIDE SEQUENCE [LARGE SCALE GENOMIC DNA]</scope>
    <source>
        <strain evidence="2 3">JXNU-1</strain>
    </source>
</reference>
<dbReference type="EMBL" id="JXSX01000001">
    <property type="protein sequence ID" value="KIR64606.1"/>
    <property type="molecule type" value="Genomic_DNA"/>
</dbReference>
<sequence>MQCGGPQSGQPLVELVLDQQRFESGQHPLVSADGQLTLRQKFLRPELLLPHIPPEVFTTRAAQLGERIIPPQIDCPGEQINSPIMMMPVNCLPRLGGQSQEPVVIDQLRIHRQPVGAGAGHPHQGILEADQPQGRPQPAGQRVEQRSAGMDGGILPQELHDRLDPHGITGVVEQDSEQAALLRRSQRDRPPPDREFGGTQNRELHQLSPPLDLDRRSPIYS</sequence>
<organism evidence="2 3">
    <name type="scientific">Micromonospora haikouensis</name>
    <dbReference type="NCBI Taxonomy" id="686309"/>
    <lineage>
        <taxon>Bacteria</taxon>
        <taxon>Bacillati</taxon>
        <taxon>Actinomycetota</taxon>
        <taxon>Actinomycetes</taxon>
        <taxon>Micromonosporales</taxon>
        <taxon>Micromonosporaceae</taxon>
        <taxon>Micromonospora</taxon>
    </lineage>
</organism>
<accession>A0A0D0X0C3</accession>
<dbReference type="AlphaFoldDB" id="A0A0D0X0C3"/>
<feature type="compositionally biased region" description="Basic and acidic residues" evidence="1">
    <location>
        <begin position="212"/>
        <end position="221"/>
    </location>
</feature>
<gene>
    <name evidence="2" type="ORF">TK50_02905</name>
</gene>